<name>A0A0R3S6V4_9BILA</name>
<dbReference type="Proteomes" id="UP000050640">
    <property type="component" value="Unplaced"/>
</dbReference>
<organism evidence="2 3">
    <name type="scientific">Elaeophora elaphi</name>
    <dbReference type="NCBI Taxonomy" id="1147741"/>
    <lineage>
        <taxon>Eukaryota</taxon>
        <taxon>Metazoa</taxon>
        <taxon>Ecdysozoa</taxon>
        <taxon>Nematoda</taxon>
        <taxon>Chromadorea</taxon>
        <taxon>Rhabditida</taxon>
        <taxon>Spirurina</taxon>
        <taxon>Spiruromorpha</taxon>
        <taxon>Filarioidea</taxon>
        <taxon>Onchocercidae</taxon>
        <taxon>Elaeophora</taxon>
    </lineage>
</organism>
<protein>
    <submittedName>
        <fullName evidence="3">Uncharacterized protein</fullName>
    </submittedName>
</protein>
<evidence type="ECO:0000313" key="2">
    <source>
        <dbReference type="Proteomes" id="UP000050640"/>
    </source>
</evidence>
<proteinExistence type="predicted"/>
<dbReference type="STRING" id="1147741.A0A0R3S6V4"/>
<reference evidence="3" key="1">
    <citation type="submission" date="2017-02" db="UniProtKB">
        <authorList>
            <consortium name="WormBaseParasite"/>
        </authorList>
    </citation>
    <scope>IDENTIFICATION</scope>
</reference>
<accession>A0A0R3S6V4</accession>
<feature type="compositionally biased region" description="Polar residues" evidence="1">
    <location>
        <begin position="188"/>
        <end position="204"/>
    </location>
</feature>
<evidence type="ECO:0000256" key="1">
    <source>
        <dbReference type="SAM" id="MobiDB-lite"/>
    </source>
</evidence>
<feature type="region of interest" description="Disordered" evidence="1">
    <location>
        <begin position="159"/>
        <end position="210"/>
    </location>
</feature>
<evidence type="ECO:0000313" key="3">
    <source>
        <dbReference type="WBParaSite" id="EEL_0001052601-mRNA-1"/>
    </source>
</evidence>
<feature type="compositionally biased region" description="Polar residues" evidence="1">
    <location>
        <begin position="160"/>
        <end position="172"/>
    </location>
</feature>
<dbReference type="WBParaSite" id="EEL_0001052601-mRNA-1">
    <property type="protein sequence ID" value="EEL_0001052601-mRNA-1"/>
    <property type="gene ID" value="EEL_0001052601"/>
</dbReference>
<keyword evidence="2" id="KW-1185">Reference proteome</keyword>
<dbReference type="AlphaFoldDB" id="A0A0R3S6V4"/>
<feature type="region of interest" description="Disordered" evidence="1">
    <location>
        <begin position="255"/>
        <end position="329"/>
    </location>
</feature>
<sequence>MSPDQDRRCFIGVNGGPATLPTFHTVIERPRHREASGHPGGKWRRMLRGPSMDNAFASLRTRWKRHGETYLDSDNSTNSVKWRRSPSDVRASLRAARSASLISFVTKSVEEFRNGVLRSWRHCAPTLRDDSITNGTGDERHSTATAVATELVRRRGLTSFLANDQQPSTSTDTKLESSVRGSIPEAFSLSTSDSGNSRPPSAAQNDCIDDGVSLSSDSYRFFGFYEDEQQPEEGGSLQDVKEAWAKRNSANVETEHGLHVAASSNTNATRGKKKLSKREIGNDSRSSSTDEWSDVARSSSSSSSSSTTGSLHNDCSRYDNVPIGEDGGGGRFVETPLSFYDLPQNNVKPVRSNVQLYFL</sequence>